<evidence type="ECO:0000259" key="10">
    <source>
        <dbReference type="PROSITE" id="PS50990"/>
    </source>
</evidence>
<evidence type="ECO:0000256" key="5">
    <source>
        <dbReference type="ARBA" id="ARBA00022989"/>
    </source>
</evidence>
<feature type="domain" description="ABC transporter" evidence="8">
    <location>
        <begin position="484"/>
        <end position="693"/>
    </location>
</feature>
<dbReference type="GO" id="GO:0034040">
    <property type="term" value="F:ATPase-coupled lipid transmembrane transporter activity"/>
    <property type="evidence" value="ECO:0007669"/>
    <property type="project" value="TreeGrafter"/>
</dbReference>
<keyword evidence="3" id="KW-0547">Nucleotide-binding</keyword>
<keyword evidence="6 7" id="KW-0472">Membrane</keyword>
<dbReference type="AlphaFoldDB" id="A0A378J015"/>
<dbReference type="Pfam" id="PF03412">
    <property type="entry name" value="Peptidase_C39"/>
    <property type="match status" value="1"/>
</dbReference>
<evidence type="ECO:0000256" key="3">
    <source>
        <dbReference type="ARBA" id="ARBA00022741"/>
    </source>
</evidence>
<dbReference type="GO" id="GO:0140359">
    <property type="term" value="F:ABC-type transporter activity"/>
    <property type="evidence" value="ECO:0007669"/>
    <property type="project" value="InterPro"/>
</dbReference>
<gene>
    <name evidence="11" type="primary">hlyB</name>
    <name evidence="11" type="ORF">NCTC13292_00674</name>
</gene>
<dbReference type="PROSITE" id="PS00211">
    <property type="entry name" value="ABC_TRANSPORTER_1"/>
    <property type="match status" value="1"/>
</dbReference>
<dbReference type="CDD" id="cd18567">
    <property type="entry name" value="ABC_6TM_CvaB_RaxB_like"/>
    <property type="match status" value="1"/>
</dbReference>
<dbReference type="Pfam" id="PF00664">
    <property type="entry name" value="ABC_membrane"/>
    <property type="match status" value="1"/>
</dbReference>
<dbReference type="SMART" id="SM00382">
    <property type="entry name" value="AAA"/>
    <property type="match status" value="1"/>
</dbReference>
<sequence>MKKKVPVLNSRSKLPIIIQSEMSECGHACIAMIANFWGHHLDLYTLRKISRPSNRGINLLQIKDLLENLGFMIRGLKVSLEELNKVKTPAILHWDMNHFVVLKKVRRKSITIHDPALGIRQCSIEEVSNSFTGIALEIAKANDFQAIKNKSKLSLYDLVKTVKGINNYILFLILISLAIEFFSLLNPLFIQYVTDSVIISSNINNLYVIVLAFSVLIFIQIFTEYIRGRMVIYLTTNLTENLSANLVKHLLKLPLDFFEKRHKGDIQSKCQSIDQIQRKISTDFINTVLDGLVIIINLLVMIIYCQLLASIVIFTLLVYLAIRCITYNRVKRQTETSIYQHAKSSSIFLETLQSIFSIKSFLKESVRFNIWRNSYIHSLNADFKIAKINSVYSIVSQLLFSMEHILVVSVGAQLILVNRFSIGMLMAFLSYRLLLVNKTSSLIQNIFDYKLISIQLERLSDILFHEPEVIGTGSGRVEEIKGALTLKNISFRYNQSDRYVLKDINLNVAAGEKIAVIGPSGCGKSTLLKVMMGLLNKTEGEIFIDNLPIKEFGLKNYRDLIASVMQEDSLISGSILDNISFFDENVDLERVYYVAKISYIHEDICQLPMGYETLVGGIGLALSSGQKQRLLLARALYKKPKILFLDEATSHLDLVNEKSINSSLKSLKITQLVIAHRIETIQMADRVINLKDINHC</sequence>
<dbReference type="GO" id="GO:0006508">
    <property type="term" value="P:proteolysis"/>
    <property type="evidence" value="ECO:0007669"/>
    <property type="project" value="InterPro"/>
</dbReference>
<organism evidence="11 12">
    <name type="scientific">Legionella donaldsonii</name>
    <dbReference type="NCBI Taxonomy" id="45060"/>
    <lineage>
        <taxon>Bacteria</taxon>
        <taxon>Pseudomonadati</taxon>
        <taxon>Pseudomonadota</taxon>
        <taxon>Gammaproteobacteria</taxon>
        <taxon>Legionellales</taxon>
        <taxon>Legionellaceae</taxon>
        <taxon>Legionella</taxon>
    </lineage>
</organism>
<dbReference type="PROSITE" id="PS50990">
    <property type="entry name" value="PEPTIDASE_C39"/>
    <property type="match status" value="1"/>
</dbReference>
<dbReference type="GO" id="GO:0005524">
    <property type="term" value="F:ATP binding"/>
    <property type="evidence" value="ECO:0007669"/>
    <property type="project" value="UniProtKB-KW"/>
</dbReference>
<evidence type="ECO:0000313" key="11">
    <source>
        <dbReference type="EMBL" id="STX41053.1"/>
    </source>
</evidence>
<dbReference type="PROSITE" id="PS50929">
    <property type="entry name" value="ABC_TM1F"/>
    <property type="match status" value="1"/>
</dbReference>
<evidence type="ECO:0000256" key="6">
    <source>
        <dbReference type="ARBA" id="ARBA00023136"/>
    </source>
</evidence>
<dbReference type="PANTHER" id="PTHR24221">
    <property type="entry name" value="ATP-BINDING CASSETTE SUB-FAMILY B"/>
    <property type="match status" value="1"/>
</dbReference>
<evidence type="ECO:0000256" key="1">
    <source>
        <dbReference type="ARBA" id="ARBA00004651"/>
    </source>
</evidence>
<feature type="domain" description="ABC transmembrane type-1" evidence="9">
    <location>
        <begin position="170"/>
        <end position="431"/>
    </location>
</feature>
<evidence type="ECO:0000256" key="7">
    <source>
        <dbReference type="SAM" id="Phobius"/>
    </source>
</evidence>
<feature type="transmembrane region" description="Helical" evidence="7">
    <location>
        <begin position="168"/>
        <end position="193"/>
    </location>
</feature>
<dbReference type="InterPro" id="IPR005074">
    <property type="entry name" value="Peptidase_C39"/>
</dbReference>
<dbReference type="PROSITE" id="PS50893">
    <property type="entry name" value="ABC_TRANSPORTER_2"/>
    <property type="match status" value="1"/>
</dbReference>
<dbReference type="SUPFAM" id="SSF52540">
    <property type="entry name" value="P-loop containing nucleoside triphosphate hydrolases"/>
    <property type="match status" value="1"/>
</dbReference>
<dbReference type="PANTHER" id="PTHR24221:SF606">
    <property type="entry name" value="COLICIN V SECRETION-PROCESSING ATP-BINDING PROTEIN"/>
    <property type="match status" value="1"/>
</dbReference>
<dbReference type="InterPro" id="IPR003593">
    <property type="entry name" value="AAA+_ATPase"/>
</dbReference>
<accession>A0A378J015</accession>
<keyword evidence="4" id="KW-0067">ATP-binding</keyword>
<dbReference type="Pfam" id="PF00005">
    <property type="entry name" value="ABC_tran"/>
    <property type="match status" value="1"/>
</dbReference>
<feature type="domain" description="Peptidase C39" evidence="10">
    <location>
        <begin position="19"/>
        <end position="138"/>
    </location>
</feature>
<evidence type="ECO:0000259" key="9">
    <source>
        <dbReference type="PROSITE" id="PS50929"/>
    </source>
</evidence>
<name>A0A378J015_9GAMM</name>
<dbReference type="InterPro" id="IPR017871">
    <property type="entry name" value="ABC_transporter-like_CS"/>
</dbReference>
<dbReference type="GO" id="GO:0005886">
    <property type="term" value="C:plasma membrane"/>
    <property type="evidence" value="ECO:0007669"/>
    <property type="project" value="UniProtKB-SubCell"/>
</dbReference>
<keyword evidence="2 7" id="KW-0812">Transmembrane</keyword>
<keyword evidence="5 7" id="KW-1133">Transmembrane helix</keyword>
<dbReference type="GO" id="GO:0008233">
    <property type="term" value="F:peptidase activity"/>
    <property type="evidence" value="ECO:0007669"/>
    <property type="project" value="InterPro"/>
</dbReference>
<evidence type="ECO:0000259" key="8">
    <source>
        <dbReference type="PROSITE" id="PS50893"/>
    </source>
</evidence>
<dbReference type="Gene3D" id="3.40.50.300">
    <property type="entry name" value="P-loop containing nucleotide triphosphate hydrolases"/>
    <property type="match status" value="1"/>
</dbReference>
<dbReference type="SUPFAM" id="SSF90123">
    <property type="entry name" value="ABC transporter transmembrane region"/>
    <property type="match status" value="1"/>
</dbReference>
<proteinExistence type="predicted"/>
<feature type="transmembrane region" description="Helical" evidence="7">
    <location>
        <begin position="405"/>
        <end position="431"/>
    </location>
</feature>
<dbReference type="InterPro" id="IPR036640">
    <property type="entry name" value="ABC1_TM_sf"/>
</dbReference>
<dbReference type="EMBL" id="UGOA01000001">
    <property type="protein sequence ID" value="STX41053.1"/>
    <property type="molecule type" value="Genomic_DNA"/>
</dbReference>
<dbReference type="OrthoDB" id="9782586at2"/>
<keyword evidence="12" id="KW-1185">Reference proteome</keyword>
<protein>
    <submittedName>
        <fullName evidence="11">ABC transporter</fullName>
    </submittedName>
</protein>
<dbReference type="InterPro" id="IPR027417">
    <property type="entry name" value="P-loop_NTPase"/>
</dbReference>
<reference evidence="11 12" key="1">
    <citation type="submission" date="2018-06" db="EMBL/GenBank/DDBJ databases">
        <authorList>
            <consortium name="Pathogen Informatics"/>
            <person name="Doyle S."/>
        </authorList>
    </citation>
    <scope>NUCLEOTIDE SEQUENCE [LARGE SCALE GENOMIC DNA]</scope>
    <source>
        <strain evidence="11 12">NCTC13292</strain>
    </source>
</reference>
<dbReference type="Proteomes" id="UP000254677">
    <property type="component" value="Unassembled WGS sequence"/>
</dbReference>
<dbReference type="Gene3D" id="3.90.70.10">
    <property type="entry name" value="Cysteine proteinases"/>
    <property type="match status" value="1"/>
</dbReference>
<dbReference type="InterPro" id="IPR039421">
    <property type="entry name" value="Type_1_exporter"/>
</dbReference>
<dbReference type="InterPro" id="IPR011527">
    <property type="entry name" value="ABC1_TM_dom"/>
</dbReference>
<evidence type="ECO:0000313" key="12">
    <source>
        <dbReference type="Proteomes" id="UP000254677"/>
    </source>
</evidence>
<dbReference type="Gene3D" id="1.20.1560.10">
    <property type="entry name" value="ABC transporter type 1, transmembrane domain"/>
    <property type="match status" value="1"/>
</dbReference>
<dbReference type="InterPro" id="IPR003439">
    <property type="entry name" value="ABC_transporter-like_ATP-bd"/>
</dbReference>
<feature type="transmembrane region" description="Helical" evidence="7">
    <location>
        <begin position="292"/>
        <end position="322"/>
    </location>
</feature>
<dbReference type="GO" id="GO:0016887">
    <property type="term" value="F:ATP hydrolysis activity"/>
    <property type="evidence" value="ECO:0007669"/>
    <property type="project" value="InterPro"/>
</dbReference>
<feature type="transmembrane region" description="Helical" evidence="7">
    <location>
        <begin position="205"/>
        <end position="223"/>
    </location>
</feature>
<evidence type="ECO:0000256" key="2">
    <source>
        <dbReference type="ARBA" id="ARBA00022692"/>
    </source>
</evidence>
<comment type="subcellular location">
    <subcellularLocation>
        <location evidence="1">Cell membrane</location>
        <topology evidence="1">Multi-pass membrane protein</topology>
    </subcellularLocation>
</comment>
<dbReference type="RefSeq" id="WP_115220488.1">
    <property type="nucleotide sequence ID" value="NZ_CAXYJE010000009.1"/>
</dbReference>
<evidence type="ECO:0000256" key="4">
    <source>
        <dbReference type="ARBA" id="ARBA00022840"/>
    </source>
</evidence>